<dbReference type="EMBL" id="JAHRIO010082953">
    <property type="protein sequence ID" value="MEQ2186125.1"/>
    <property type="molecule type" value="Genomic_DNA"/>
</dbReference>
<feature type="non-terminal residue" evidence="1">
    <location>
        <position position="1"/>
    </location>
</feature>
<reference evidence="1 2" key="1">
    <citation type="submission" date="2021-06" db="EMBL/GenBank/DDBJ databases">
        <authorList>
            <person name="Palmer J.M."/>
        </authorList>
    </citation>
    <scope>NUCLEOTIDE SEQUENCE [LARGE SCALE GENOMIC DNA]</scope>
    <source>
        <strain evidence="1 2">GA_2019</strain>
        <tissue evidence="1">Muscle</tissue>
    </source>
</reference>
<gene>
    <name evidence="1" type="ORF">GOODEAATRI_025433</name>
</gene>
<protein>
    <submittedName>
        <fullName evidence="1">Uncharacterized protein</fullName>
    </submittedName>
</protein>
<sequence>GRFSVAEHLEAGGSKPAILTWNSGGMLNQAAQGSPGGPREFASGGTLEEGAELKVTKNLSHGFQSRTRCGEFEVPQRTTLRRLMLSNPLLKKPALTSLIACRCETAARTSTLQRNLLKKPKQKKTHRQILTVILTNGLRQVKITVWDGTYGRHRPLWDPVRIKYEYKMDIMTAEFPFHP</sequence>
<comment type="caution">
    <text evidence="1">The sequence shown here is derived from an EMBL/GenBank/DDBJ whole genome shotgun (WGS) entry which is preliminary data.</text>
</comment>
<evidence type="ECO:0000313" key="1">
    <source>
        <dbReference type="EMBL" id="MEQ2186125.1"/>
    </source>
</evidence>
<dbReference type="Proteomes" id="UP001476798">
    <property type="component" value="Unassembled WGS sequence"/>
</dbReference>
<accession>A0ABV0PRJ9</accession>
<name>A0ABV0PRJ9_9TELE</name>
<organism evidence="1 2">
    <name type="scientific">Goodea atripinnis</name>
    <dbReference type="NCBI Taxonomy" id="208336"/>
    <lineage>
        <taxon>Eukaryota</taxon>
        <taxon>Metazoa</taxon>
        <taxon>Chordata</taxon>
        <taxon>Craniata</taxon>
        <taxon>Vertebrata</taxon>
        <taxon>Euteleostomi</taxon>
        <taxon>Actinopterygii</taxon>
        <taxon>Neopterygii</taxon>
        <taxon>Teleostei</taxon>
        <taxon>Neoteleostei</taxon>
        <taxon>Acanthomorphata</taxon>
        <taxon>Ovalentaria</taxon>
        <taxon>Atherinomorphae</taxon>
        <taxon>Cyprinodontiformes</taxon>
        <taxon>Goodeidae</taxon>
        <taxon>Goodea</taxon>
    </lineage>
</organism>
<evidence type="ECO:0000313" key="2">
    <source>
        <dbReference type="Proteomes" id="UP001476798"/>
    </source>
</evidence>
<proteinExistence type="predicted"/>
<keyword evidence="2" id="KW-1185">Reference proteome</keyword>